<dbReference type="OrthoDB" id="416710at2759"/>
<keyword evidence="3" id="KW-1185">Reference proteome</keyword>
<keyword evidence="1" id="KW-0732">Signal</keyword>
<dbReference type="Proteomes" id="UP001152320">
    <property type="component" value="Chromosome 6"/>
</dbReference>
<comment type="caution">
    <text evidence="2">The sequence shown here is derived from an EMBL/GenBank/DDBJ whole genome shotgun (WGS) entry which is preliminary data.</text>
</comment>
<reference evidence="2" key="1">
    <citation type="submission" date="2021-10" db="EMBL/GenBank/DDBJ databases">
        <title>Tropical sea cucumber genome reveals ecological adaptation and Cuvierian tubules defense mechanism.</title>
        <authorList>
            <person name="Chen T."/>
        </authorList>
    </citation>
    <scope>NUCLEOTIDE SEQUENCE</scope>
    <source>
        <strain evidence="2">Nanhai2018</strain>
        <tissue evidence="2">Muscle</tissue>
    </source>
</reference>
<proteinExistence type="predicted"/>
<evidence type="ECO:0000313" key="3">
    <source>
        <dbReference type="Proteomes" id="UP001152320"/>
    </source>
</evidence>
<gene>
    <name evidence="2" type="ORF">HOLleu_14045</name>
</gene>
<evidence type="ECO:0000256" key="1">
    <source>
        <dbReference type="SAM" id="SignalP"/>
    </source>
</evidence>
<evidence type="ECO:0000313" key="2">
    <source>
        <dbReference type="EMBL" id="KAJ8039895.1"/>
    </source>
</evidence>
<feature type="chain" id="PRO_5040140419" description="Sulfotransferase" evidence="1">
    <location>
        <begin position="19"/>
        <end position="346"/>
    </location>
</feature>
<evidence type="ECO:0008006" key="4">
    <source>
        <dbReference type="Google" id="ProtNLM"/>
    </source>
</evidence>
<feature type="signal peptide" evidence="1">
    <location>
        <begin position="1"/>
        <end position="18"/>
    </location>
</feature>
<dbReference type="EMBL" id="JAIZAY010000006">
    <property type="protein sequence ID" value="KAJ8039895.1"/>
    <property type="molecule type" value="Genomic_DNA"/>
</dbReference>
<dbReference type="PANTHER" id="PTHR48312">
    <property type="match status" value="1"/>
</dbReference>
<accession>A0A9Q1C7K9</accession>
<dbReference type="AlphaFoldDB" id="A0A9Q1C7K9"/>
<dbReference type="SUPFAM" id="SSF52540">
    <property type="entry name" value="P-loop containing nucleoside triphosphate hydrolases"/>
    <property type="match status" value="1"/>
</dbReference>
<name>A0A9Q1C7K9_HOLLE</name>
<sequence>MPGILSFAFTLMLTIVVTVDQTLHHLTMANSESTKDHGNRMFLWCSTRSLSSAFTKCVSFMEGAQVWFEPYTSCFLNFLFSAPEHMARFPKLDIMKGQMRDATEQMENFDHYFDGGNLTPSSHFNYDWLQEQLEKPLAEGKSFMFVKDTASCADGFYDKLPRIPFRHTFIIRDPCKIAKSCHAMFKEVFDHKRESCRESFDMYESNPFRNWDRLSRDPLYSLWKYVKESLDPHPVVIDADDLQNCPDQILRMYCEAVGIPYKEKYVEWPEGDKSLKYCYGPLDQMVSWGKRKGIYSVAFASSCFHPISGEKPSFEDLTPDARRYAEELREGYEEMYPTRIKPVYLS</sequence>
<organism evidence="2 3">
    <name type="scientific">Holothuria leucospilota</name>
    <name type="common">Black long sea cucumber</name>
    <name type="synonym">Mertensiothuria leucospilota</name>
    <dbReference type="NCBI Taxonomy" id="206669"/>
    <lineage>
        <taxon>Eukaryota</taxon>
        <taxon>Metazoa</taxon>
        <taxon>Echinodermata</taxon>
        <taxon>Eleutherozoa</taxon>
        <taxon>Echinozoa</taxon>
        <taxon>Holothuroidea</taxon>
        <taxon>Aspidochirotacea</taxon>
        <taxon>Aspidochirotida</taxon>
        <taxon>Holothuriidae</taxon>
        <taxon>Holothuria</taxon>
    </lineage>
</organism>
<dbReference type="InterPro" id="IPR027417">
    <property type="entry name" value="P-loop_NTPase"/>
</dbReference>
<protein>
    <recommendedName>
        <fullName evidence="4">Sulfotransferase</fullName>
    </recommendedName>
</protein>
<dbReference type="PANTHER" id="PTHR48312:SF1">
    <property type="entry name" value="SULFOTRANSFERASE"/>
    <property type="match status" value="1"/>
</dbReference>
<dbReference type="Gene3D" id="3.40.50.300">
    <property type="entry name" value="P-loop containing nucleotide triphosphate hydrolases"/>
    <property type="match status" value="1"/>
</dbReference>